<dbReference type="EMBL" id="JAQIZT010000002">
    <property type="protein sequence ID" value="KAJ7008150.1"/>
    <property type="molecule type" value="Genomic_DNA"/>
</dbReference>
<keyword evidence="2" id="KW-1185">Reference proteome</keyword>
<evidence type="ECO:0000313" key="2">
    <source>
        <dbReference type="Proteomes" id="UP001164929"/>
    </source>
</evidence>
<gene>
    <name evidence="1" type="ORF">NC653_006997</name>
</gene>
<dbReference type="AlphaFoldDB" id="A0AAD6WCW9"/>
<name>A0AAD6WCW9_9ROSI</name>
<sequence>MDSSNLNRLYVNSNMKRIKIGFRWVKLYPPFQVKFITEAFVFLMQQLDLMWKQFSTTISNFKYGILVSLLISLDL</sequence>
<reference evidence="1" key="1">
    <citation type="journal article" date="2023" name="Mol. Ecol. Resour.">
        <title>Chromosome-level genome assembly of a triploid poplar Populus alba 'Berolinensis'.</title>
        <authorList>
            <person name="Chen S."/>
            <person name="Yu Y."/>
            <person name="Wang X."/>
            <person name="Wang S."/>
            <person name="Zhang T."/>
            <person name="Zhou Y."/>
            <person name="He R."/>
            <person name="Meng N."/>
            <person name="Wang Y."/>
            <person name="Liu W."/>
            <person name="Liu Z."/>
            <person name="Liu J."/>
            <person name="Guo Q."/>
            <person name="Huang H."/>
            <person name="Sederoff R.R."/>
            <person name="Wang G."/>
            <person name="Qu G."/>
            <person name="Chen S."/>
        </authorList>
    </citation>
    <scope>NUCLEOTIDE SEQUENCE</scope>
    <source>
        <strain evidence="1">SC-2020</strain>
    </source>
</reference>
<comment type="caution">
    <text evidence="1">The sequence shown here is derived from an EMBL/GenBank/DDBJ whole genome shotgun (WGS) entry which is preliminary data.</text>
</comment>
<organism evidence="1 2">
    <name type="scientific">Populus alba x Populus x berolinensis</name>
    <dbReference type="NCBI Taxonomy" id="444605"/>
    <lineage>
        <taxon>Eukaryota</taxon>
        <taxon>Viridiplantae</taxon>
        <taxon>Streptophyta</taxon>
        <taxon>Embryophyta</taxon>
        <taxon>Tracheophyta</taxon>
        <taxon>Spermatophyta</taxon>
        <taxon>Magnoliopsida</taxon>
        <taxon>eudicotyledons</taxon>
        <taxon>Gunneridae</taxon>
        <taxon>Pentapetalae</taxon>
        <taxon>rosids</taxon>
        <taxon>fabids</taxon>
        <taxon>Malpighiales</taxon>
        <taxon>Salicaceae</taxon>
        <taxon>Saliceae</taxon>
        <taxon>Populus</taxon>
    </lineage>
</organism>
<protein>
    <submittedName>
        <fullName evidence="1">Uncharacterized protein</fullName>
    </submittedName>
</protein>
<accession>A0AAD6WCW9</accession>
<evidence type="ECO:0000313" key="1">
    <source>
        <dbReference type="EMBL" id="KAJ7008150.1"/>
    </source>
</evidence>
<dbReference type="Proteomes" id="UP001164929">
    <property type="component" value="Chromosome 2"/>
</dbReference>
<proteinExistence type="predicted"/>